<dbReference type="InterPro" id="IPR036116">
    <property type="entry name" value="FN3_sf"/>
</dbReference>
<dbReference type="Pfam" id="PF00041">
    <property type="entry name" value="fn3"/>
    <property type="match status" value="4"/>
</dbReference>
<evidence type="ECO:0000256" key="1">
    <source>
        <dbReference type="ARBA" id="ARBA00022729"/>
    </source>
</evidence>
<dbReference type="PROSITE" id="PS50853">
    <property type="entry name" value="FN3"/>
    <property type="match status" value="4"/>
</dbReference>
<dbReference type="RefSeq" id="WP_225685473.1">
    <property type="nucleotide sequence ID" value="NZ_JAERSE020000001.1"/>
</dbReference>
<feature type="domain" description="Fibronectin type-III" evidence="3">
    <location>
        <begin position="330"/>
        <end position="428"/>
    </location>
</feature>
<dbReference type="SUPFAM" id="SSF49265">
    <property type="entry name" value="Fibronectin type III"/>
    <property type="match status" value="3"/>
</dbReference>
<feature type="chain" id="PRO_5046465923" evidence="2">
    <location>
        <begin position="35"/>
        <end position="1325"/>
    </location>
</feature>
<organism evidence="4 5">
    <name type="scientific">Chryseobacterium tagetis</name>
    <dbReference type="NCBI Taxonomy" id="2801334"/>
    <lineage>
        <taxon>Bacteria</taxon>
        <taxon>Pseudomonadati</taxon>
        <taxon>Bacteroidota</taxon>
        <taxon>Flavobacteriia</taxon>
        <taxon>Flavobacteriales</taxon>
        <taxon>Weeksellaceae</taxon>
        <taxon>Chryseobacterium group</taxon>
        <taxon>Chryseobacterium</taxon>
    </lineage>
</organism>
<dbReference type="Proteomes" id="UP000618240">
    <property type="component" value="Unassembled WGS sequence"/>
</dbReference>
<feature type="signal peptide" evidence="2">
    <location>
        <begin position="1"/>
        <end position="34"/>
    </location>
</feature>
<dbReference type="InterPro" id="IPR013783">
    <property type="entry name" value="Ig-like_fold"/>
</dbReference>
<feature type="domain" description="Fibronectin type-III" evidence="3">
    <location>
        <begin position="673"/>
        <end position="767"/>
    </location>
</feature>
<dbReference type="NCBIfam" id="TIGR04183">
    <property type="entry name" value="Por_Secre_tail"/>
    <property type="match status" value="1"/>
</dbReference>
<evidence type="ECO:0000313" key="5">
    <source>
        <dbReference type="Proteomes" id="UP000618240"/>
    </source>
</evidence>
<evidence type="ECO:0000256" key="2">
    <source>
        <dbReference type="SAM" id="SignalP"/>
    </source>
</evidence>
<comment type="caution">
    <text evidence="4">The sequence shown here is derived from an EMBL/GenBank/DDBJ whole genome shotgun (WGS) entry which is preliminary data.</text>
</comment>
<evidence type="ECO:0000313" key="4">
    <source>
        <dbReference type="EMBL" id="MCA6065602.1"/>
    </source>
</evidence>
<proteinExistence type="predicted"/>
<feature type="domain" description="Fibronectin type-III" evidence="3">
    <location>
        <begin position="431"/>
        <end position="525"/>
    </location>
</feature>
<feature type="domain" description="Fibronectin type-III" evidence="3">
    <location>
        <begin position="915"/>
        <end position="1012"/>
    </location>
</feature>
<dbReference type="InterPro" id="IPR044023">
    <property type="entry name" value="Ig_7"/>
</dbReference>
<dbReference type="Pfam" id="PF19081">
    <property type="entry name" value="Ig_7"/>
    <property type="match status" value="1"/>
</dbReference>
<gene>
    <name evidence="4" type="ORF">JI747_000345</name>
</gene>
<evidence type="ECO:0000259" key="3">
    <source>
        <dbReference type="PROSITE" id="PS50853"/>
    </source>
</evidence>
<reference evidence="4 5" key="1">
    <citation type="submission" date="2021-09" db="EMBL/GenBank/DDBJ databases">
        <title>Genome sequencing and assembly of Chryseobacterium sp. RG1.</title>
        <authorList>
            <person name="Chhetri G."/>
        </authorList>
    </citation>
    <scope>NUCLEOTIDE SEQUENCE [LARGE SCALE GENOMIC DNA]</scope>
    <source>
        <strain evidence="4 5">RG1</strain>
    </source>
</reference>
<keyword evidence="1 2" id="KW-0732">Signal</keyword>
<dbReference type="Pfam" id="PF18962">
    <property type="entry name" value="Por_Secre_tail"/>
    <property type="match status" value="1"/>
</dbReference>
<sequence>MKKLYKNPWQWCCGLKNVGITVLALFGAVQGLNAQVNNYTFSQSSGTFNSISATGTLVTGSDATTITTNDTSGWPVTIPFNFNFNGTGYTSIYLNSNGGATFGTTTSTSSGVISATTAYSGAIGVMNRDLWGVFVTSGVTTSGSNTITNVASFKGIEVGKELGNTTTNGIPAGTTVTAFNETAGTITMSAAATLSSSTAVVRYGTGKIFTSVEGTAPNRVFVIEWKGYNDYGTTADLSNYLNFQLRLSETSNSASVVYGPNYNIYTTARTNQIGLRGASASDFNNRSGATGTAWTSTTAGTSNSATVSRDNTNFPASGLTYVWTPPSCYAPSALTVASASITASGATASWTAALVAPSGYEVYYSTSNTAPSSSTVLNATNSVSSTTTSAPISGLASSTTYYVWVRSSCSGTDKSTWTAVTSFTTLATCFAPTAIVTTGSTSATIDLSWTAATPVPTLGYEIYYSTSSTAPSSSTPATITNITGTTYTIPGLAANTAYYIWVRSKCSSTDQSTWSSSVTGYTGYCVPTGGSSSTTYYLKTITTTNAVTNLAYTASSYSAYVNNATTTSFSSYPGGSFNYALANSTTATCYFYIWVDWNNDLDFNDAGETMLATTTYAATSSGTFTVPSTQALGSYRARIALSESGAITSCGPAPYGNYVDFTFNVVAAPSCLIPTAVTFTGASSNTANVSWTAPTPAPAQGYEIYYSTSSTAPSSSTPATITNITGTTYTIPGLAADTTYYIWVRSKCSSTDQSAWSTSTTAYTGYCVPTGGSGSTTYYLKTITTTNAVTNLAYTASSYSAYVNNATTTSFSSYPGGSFNYALANSTTATCYFYIWVDWNNDLDFNDAGETVLATTTYAATSSGTFTVPSTQALGSYRARIALSESGAITSCGPAPYGNYVDFTFNVVAAPTCFAPTGITMSNITGNSATVSWTAATPAPAQGYDIYYSTSNTAPAASATPNQTGVTALTTSISPLSPLTTYYVWVRSHCTGSDLSAWSAVPVSFQTLCQPPALLSTTGATICGASGSATISATTDAGAVITWYDAATNGNVLATGNSYTTPVISANTTYYVSTKSNGGIGTVGPANPSVLGSVSATNYAIGTYYQIFDVITPTTLVSIDVFPTSSTAIGTSSAIEIRDSSGATLVSVPYTVAVNDGTTAQTVTLNYALPVGTGYRIGQGVAIYLNRNTAGATYPFTSSAINVTGNNFSSGPNYWYYIYNWKFSSSCESARQPVVVNVNATCLGTSETTAKEGIQVYPNPFADVLNISDVNNVKSISVVDIAGRLVKTFDKPTSTLHLGELNSGMYLVVLNMKDGSKQTIKAIKK</sequence>
<dbReference type="CDD" id="cd00063">
    <property type="entry name" value="FN3"/>
    <property type="match status" value="3"/>
</dbReference>
<dbReference type="InterPro" id="IPR003961">
    <property type="entry name" value="FN3_dom"/>
</dbReference>
<keyword evidence="5" id="KW-1185">Reference proteome</keyword>
<dbReference type="Pfam" id="PF20009">
    <property type="entry name" value="GEVED"/>
    <property type="match status" value="2"/>
</dbReference>
<dbReference type="Gene3D" id="2.60.40.10">
    <property type="entry name" value="Immunoglobulins"/>
    <property type="match status" value="4"/>
</dbReference>
<name>A0ABS7ZV36_9FLAO</name>
<dbReference type="InterPro" id="IPR045474">
    <property type="entry name" value="GEVED"/>
</dbReference>
<accession>A0ABS7ZV36</accession>
<dbReference type="InterPro" id="IPR026444">
    <property type="entry name" value="Secre_tail"/>
</dbReference>
<protein>
    <submittedName>
        <fullName evidence="4">Fibronectin type III domain-containing protein</fullName>
    </submittedName>
</protein>
<dbReference type="SMART" id="SM00060">
    <property type="entry name" value="FN3"/>
    <property type="match status" value="4"/>
</dbReference>
<dbReference type="EMBL" id="JAERSE020000001">
    <property type="protein sequence ID" value="MCA6065602.1"/>
    <property type="molecule type" value="Genomic_DNA"/>
</dbReference>